<evidence type="ECO:0000256" key="3">
    <source>
        <dbReference type="ARBA" id="ARBA00023125"/>
    </source>
</evidence>
<dbReference type="Gene3D" id="1.10.1740.10">
    <property type="match status" value="1"/>
</dbReference>
<name>A0A3R9FJR5_9PSEU</name>
<dbReference type="InterPro" id="IPR013325">
    <property type="entry name" value="RNA_pol_sigma_r2"/>
</dbReference>
<evidence type="ECO:0000313" key="7">
    <source>
        <dbReference type="EMBL" id="RSD13607.1"/>
    </source>
</evidence>
<dbReference type="GO" id="GO:0003677">
    <property type="term" value="F:DNA binding"/>
    <property type="evidence" value="ECO:0007669"/>
    <property type="project" value="UniProtKB-KW"/>
</dbReference>
<keyword evidence="3" id="KW-0238">DNA-binding</keyword>
<evidence type="ECO:0000256" key="2">
    <source>
        <dbReference type="ARBA" id="ARBA00023082"/>
    </source>
</evidence>
<evidence type="ECO:0000256" key="4">
    <source>
        <dbReference type="ARBA" id="ARBA00023163"/>
    </source>
</evidence>
<proteinExistence type="predicted"/>
<dbReference type="Pfam" id="PF04542">
    <property type="entry name" value="Sigma70_r2"/>
    <property type="match status" value="1"/>
</dbReference>
<organism evidence="7 8">
    <name type="scientific">Amycolatopsis eburnea</name>
    <dbReference type="NCBI Taxonomy" id="2267691"/>
    <lineage>
        <taxon>Bacteria</taxon>
        <taxon>Bacillati</taxon>
        <taxon>Actinomycetota</taxon>
        <taxon>Actinomycetes</taxon>
        <taxon>Pseudonocardiales</taxon>
        <taxon>Pseudonocardiaceae</taxon>
        <taxon>Amycolatopsis</taxon>
    </lineage>
</organism>
<dbReference type="EMBL" id="RSEC01000058">
    <property type="protein sequence ID" value="RSD13607.1"/>
    <property type="molecule type" value="Genomic_DNA"/>
</dbReference>
<evidence type="ECO:0000313" key="8">
    <source>
        <dbReference type="Proteomes" id="UP000267081"/>
    </source>
</evidence>
<dbReference type="PANTHER" id="PTHR43133">
    <property type="entry name" value="RNA POLYMERASE ECF-TYPE SIGMA FACTO"/>
    <property type="match status" value="1"/>
</dbReference>
<dbReference type="OrthoDB" id="3688906at2"/>
<keyword evidence="2" id="KW-0731">Sigma factor</keyword>
<evidence type="ECO:0000256" key="5">
    <source>
        <dbReference type="SAM" id="MobiDB-lite"/>
    </source>
</evidence>
<evidence type="ECO:0000259" key="6">
    <source>
        <dbReference type="Pfam" id="PF04542"/>
    </source>
</evidence>
<accession>A0A3R9FJR5</accession>
<dbReference type="GO" id="GO:0006352">
    <property type="term" value="P:DNA-templated transcription initiation"/>
    <property type="evidence" value="ECO:0007669"/>
    <property type="project" value="InterPro"/>
</dbReference>
<sequence length="201" mass="22652">MLPRSDKRFEVFVEQHYGELLRYAMVLTGNRDEAGDVVHDTLLKLVRHVGRGDIEHLGAYARRTLFRVFLRHRDRTRREPPVPEIPRAGADATEAWAGRSDMLTLLLRLPPRTRAVLAPGSTSISVKRTPRGCSAAAPARSSRPPRVACSGYASCGKPNHGPRRPRRRRRRRDDDEPAPTGLRHTLADRARGRLPTPPRGR</sequence>
<feature type="region of interest" description="Disordered" evidence="5">
    <location>
        <begin position="120"/>
        <end position="201"/>
    </location>
</feature>
<keyword evidence="4" id="KW-0804">Transcription</keyword>
<feature type="compositionally biased region" description="Low complexity" evidence="5">
    <location>
        <begin position="131"/>
        <end position="150"/>
    </location>
</feature>
<comment type="caution">
    <text evidence="7">The sequence shown here is derived from an EMBL/GenBank/DDBJ whole genome shotgun (WGS) entry which is preliminary data.</text>
</comment>
<reference evidence="7 8" key="1">
    <citation type="submission" date="2018-12" db="EMBL/GenBank/DDBJ databases">
        <title>Amycolatopsis eburnea sp. nov. actinomycete associate with arbuscular mycorrhiza fungal spore.</title>
        <authorList>
            <person name="Lumyong S."/>
            <person name="Chaiya L."/>
        </authorList>
    </citation>
    <scope>NUCLEOTIDE SEQUENCE [LARGE SCALE GENOMIC DNA]</scope>
    <source>
        <strain evidence="7 8">GLM-1</strain>
    </source>
</reference>
<keyword evidence="8" id="KW-1185">Reference proteome</keyword>
<dbReference type="InterPro" id="IPR039425">
    <property type="entry name" value="RNA_pol_sigma-70-like"/>
</dbReference>
<feature type="domain" description="RNA polymerase sigma-70 region 2" evidence="6">
    <location>
        <begin position="12"/>
        <end position="78"/>
    </location>
</feature>
<gene>
    <name evidence="7" type="ORF">EIY87_28295</name>
</gene>
<dbReference type="InterPro" id="IPR007627">
    <property type="entry name" value="RNA_pol_sigma70_r2"/>
</dbReference>
<dbReference type="SUPFAM" id="SSF88946">
    <property type="entry name" value="Sigma2 domain of RNA polymerase sigma factors"/>
    <property type="match status" value="1"/>
</dbReference>
<dbReference type="Proteomes" id="UP000267081">
    <property type="component" value="Unassembled WGS sequence"/>
</dbReference>
<evidence type="ECO:0000256" key="1">
    <source>
        <dbReference type="ARBA" id="ARBA00023015"/>
    </source>
</evidence>
<feature type="compositionally biased region" description="Basic residues" evidence="5">
    <location>
        <begin position="160"/>
        <end position="171"/>
    </location>
</feature>
<dbReference type="AlphaFoldDB" id="A0A3R9FJR5"/>
<dbReference type="GO" id="GO:0016987">
    <property type="term" value="F:sigma factor activity"/>
    <property type="evidence" value="ECO:0007669"/>
    <property type="project" value="UniProtKB-KW"/>
</dbReference>
<keyword evidence="1" id="KW-0805">Transcription regulation</keyword>
<protein>
    <submittedName>
        <fullName evidence="7">Sigma-70 family RNA polymerase sigma factor</fullName>
    </submittedName>
</protein>
<dbReference type="PANTHER" id="PTHR43133:SF50">
    <property type="entry name" value="ECF RNA POLYMERASE SIGMA FACTOR SIGM"/>
    <property type="match status" value="1"/>
</dbReference>